<evidence type="ECO:0000313" key="2">
    <source>
        <dbReference type="EMBL" id="QAT87206.1"/>
    </source>
</evidence>
<keyword evidence="1" id="KW-0732">Signal</keyword>
<feature type="chain" id="PRO_5019452026" description="Lipoprotein" evidence="1">
    <location>
        <begin position="20"/>
        <end position="105"/>
    </location>
</feature>
<organism evidence="2 3">
    <name type="scientific">Corallococcus coralloides</name>
    <name type="common">Myxococcus coralloides</name>
    <dbReference type="NCBI Taxonomy" id="184914"/>
    <lineage>
        <taxon>Bacteria</taxon>
        <taxon>Pseudomonadati</taxon>
        <taxon>Myxococcota</taxon>
        <taxon>Myxococcia</taxon>
        <taxon>Myxococcales</taxon>
        <taxon>Cystobacterineae</taxon>
        <taxon>Myxococcaceae</taxon>
        <taxon>Corallococcus</taxon>
    </lineage>
</organism>
<evidence type="ECO:0000313" key="3">
    <source>
        <dbReference type="Proteomes" id="UP000288758"/>
    </source>
</evidence>
<dbReference type="AlphaFoldDB" id="A0A410RZE9"/>
<evidence type="ECO:0000256" key="1">
    <source>
        <dbReference type="SAM" id="SignalP"/>
    </source>
</evidence>
<name>A0A410RZE9_CORCK</name>
<proteinExistence type="predicted"/>
<accession>A0A410RZE9</accession>
<dbReference type="Proteomes" id="UP000288758">
    <property type="component" value="Chromosome"/>
</dbReference>
<evidence type="ECO:0008006" key="4">
    <source>
        <dbReference type="Google" id="ProtNLM"/>
    </source>
</evidence>
<reference evidence="2 3" key="1">
    <citation type="submission" date="2018-12" db="EMBL/GenBank/DDBJ databases">
        <title>Complete Genome Sequence of the Corallopyronin A producing Myxobacterium Corallococcus coralloides B035.</title>
        <authorList>
            <person name="Bouhired S.M."/>
            <person name="Rupp O."/>
            <person name="Blom J."/>
            <person name="Schaeberle T.F."/>
            <person name="Kehraus S."/>
            <person name="Schiefer A."/>
            <person name="Pfarr K."/>
            <person name="Goesmann A."/>
            <person name="Hoerauf A."/>
            <person name="Koenig G.M."/>
        </authorList>
    </citation>
    <scope>NUCLEOTIDE SEQUENCE [LARGE SCALE GENOMIC DNA]</scope>
    <source>
        <strain evidence="2 3">B035</strain>
    </source>
</reference>
<sequence length="105" mass="11248">MKHLLAVAAFLASGLVACGGDSSLEGTANEARQPSVVSEAGGSVKASACTQYYVPRLTTYWDSYPMRDDGLLGQCELDASCNPTCWGVESAYPVYSDYFYCTHCP</sequence>
<gene>
    <name evidence="2" type="ORF">EJ065_5673</name>
</gene>
<protein>
    <recommendedName>
        <fullName evidence="4">Lipoprotein</fullName>
    </recommendedName>
</protein>
<dbReference type="EMBL" id="CP034669">
    <property type="protein sequence ID" value="QAT87206.1"/>
    <property type="molecule type" value="Genomic_DNA"/>
</dbReference>
<feature type="signal peptide" evidence="1">
    <location>
        <begin position="1"/>
        <end position="19"/>
    </location>
</feature>
<dbReference type="PROSITE" id="PS51257">
    <property type="entry name" value="PROKAR_LIPOPROTEIN"/>
    <property type="match status" value="1"/>
</dbReference>